<evidence type="ECO:0000313" key="1">
    <source>
        <dbReference type="EMBL" id="MBL1077110.1"/>
    </source>
</evidence>
<accession>A0ABS1MAD7</accession>
<name>A0ABS1MAD7_9NOCA</name>
<keyword evidence="2" id="KW-1185">Reference proteome</keyword>
<evidence type="ECO:0000313" key="2">
    <source>
        <dbReference type="Proteomes" id="UP000602198"/>
    </source>
</evidence>
<evidence type="ECO:0008006" key="3">
    <source>
        <dbReference type="Google" id="ProtNLM"/>
    </source>
</evidence>
<gene>
    <name evidence="1" type="ORF">JK358_22175</name>
</gene>
<protein>
    <recommendedName>
        <fullName evidence="3">HIRAN domain-containing protein</fullName>
    </recommendedName>
</protein>
<reference evidence="1 2" key="1">
    <citation type="submission" date="2021-01" db="EMBL/GenBank/DDBJ databases">
        <title>WGS of actinomycetes isolated from Thailand.</title>
        <authorList>
            <person name="Thawai C."/>
        </authorList>
    </citation>
    <scope>NUCLEOTIDE SEQUENCE [LARGE SCALE GENOMIC DNA]</scope>
    <source>
        <strain evidence="1 2">LPG 2</strain>
    </source>
</reference>
<dbReference type="RefSeq" id="WP_201949737.1">
    <property type="nucleotide sequence ID" value="NZ_JAERRJ010000008.1"/>
</dbReference>
<sequence length="145" mass="16282">MDWSKRLFTFAGGFLETNAYGDESDHTGVYFEHYGTGYQEDRQPDAVRIRYKPTALGYIRTDVSGIAQLWDEAQVRATAARLGYDFAEMVVYDPRSGRPPFARLKYQATRLAAEAVIVPSPDHFEGGCVPESLGKRLEVITVWPG</sequence>
<comment type="caution">
    <text evidence="1">The sequence shown here is derived from an EMBL/GenBank/DDBJ whole genome shotgun (WGS) entry which is preliminary data.</text>
</comment>
<dbReference type="Proteomes" id="UP000602198">
    <property type="component" value="Unassembled WGS sequence"/>
</dbReference>
<organism evidence="1 2">
    <name type="scientific">Nocardia acididurans</name>
    <dbReference type="NCBI Taxonomy" id="2802282"/>
    <lineage>
        <taxon>Bacteria</taxon>
        <taxon>Bacillati</taxon>
        <taxon>Actinomycetota</taxon>
        <taxon>Actinomycetes</taxon>
        <taxon>Mycobacteriales</taxon>
        <taxon>Nocardiaceae</taxon>
        <taxon>Nocardia</taxon>
    </lineage>
</organism>
<dbReference type="EMBL" id="JAERRJ010000008">
    <property type="protein sequence ID" value="MBL1077110.1"/>
    <property type="molecule type" value="Genomic_DNA"/>
</dbReference>
<proteinExistence type="predicted"/>